<dbReference type="SMART" id="SM00317">
    <property type="entry name" value="SET"/>
    <property type="match status" value="1"/>
</dbReference>
<evidence type="ECO:0000256" key="1">
    <source>
        <dbReference type="ARBA" id="ARBA00022853"/>
    </source>
</evidence>
<dbReference type="InterPro" id="IPR011011">
    <property type="entry name" value="Znf_FYVE_PHD"/>
</dbReference>
<dbReference type="SUPFAM" id="SSF57903">
    <property type="entry name" value="FYVE/PHD zinc finger"/>
    <property type="match status" value="1"/>
</dbReference>
<dbReference type="GO" id="GO:0006355">
    <property type="term" value="P:regulation of DNA-templated transcription"/>
    <property type="evidence" value="ECO:0007669"/>
    <property type="project" value="TreeGrafter"/>
</dbReference>
<dbReference type="Pfam" id="PF00856">
    <property type="entry name" value="SET"/>
    <property type="match status" value="1"/>
</dbReference>
<feature type="compositionally biased region" description="Polar residues" evidence="2">
    <location>
        <begin position="937"/>
        <end position="956"/>
    </location>
</feature>
<sequence length="996" mass="107827">MTEVSSVKAHADLQPAPALYGGPSPIPYTNGSSALDGTVEEEESSVIKCICGYSDDDGNTVLCEKCDSWQHIVCYYVTAQNVPDIHECVDCLPRTVDSKGAADKQRQRRELQNSIGERKVKPKTATKNHKKRAKDPLGSVQPNGWAVHSNNDLHYNPERKSGSPRDQPPPNKRPKTSHRTSGSVSGVLSQAPALAPGSRKRASSTMHNGHSPVKSPPLADGPLEEFSPEFMNLYRQAEPASADSNSYTDIGVANDISLWLNDREALAEATGGLHPGDVFQRIDQTIEDLEALAPIINKQKDDDSRIMVHGAHPQWQFLTVETFVPQQAFIGEVKGRIGRKEDYFSEPANRWDLLRHPEPFVFFTPRLPLYIDTRHEGTILRYVRRSCNPNIEMKILTQGPESGYHFCLIAMHDIEPDEELTIGWEIDTEIRQRLENAVSNGDIRKEGFKKIEPWVANVLSNFGGCACRRGPECLLQRARRPNNPNGDPLQPPKSTKGRKSKKTQVSPLSTGHATNSRAGSEAFNRDNGDDENADGRSTSGSHKSSSRDITPATHLSVDGGDSKMSDRERRKLQQQERLFEQLEYDEQHKSKRGKRNSAGSALNTPSLSSSVRRKQRAPNPETDQDQQKQLGPSEPSPSARTSRDSHSGNRKTSGSSVKTNGRTVSKPKPVYVDCSTQTDGDPAPTVADKAPTATKQRLIKRPVSFKHKLLQQATADREQRERSASVKMESRSPTLKDVSSCKASPVRPVADVGEPTVTDASTDVPAAPKESTPLAESNPPKEEPSAQEADVDMKDADTATTPAPPSPKIEEMPDAPILDAASDISHPPAQPPPPPWPKEASPSPAPSAQSAHATAEPPSEGDVKPEALEIRLPSPDPSNPAAPLSAITPGSALAQSPSGLPSAPSPFSPSVSNAVNPTPARKKLSLSDYTNRRAKLAQTQSTGTSATPPLAQSQSMTSPTLSTASLPTTGSPSRKSPEPVALSTVSEEPNPTPTTT</sequence>
<dbReference type="GO" id="GO:0006325">
    <property type="term" value="P:chromatin organization"/>
    <property type="evidence" value="ECO:0007669"/>
    <property type="project" value="UniProtKB-KW"/>
</dbReference>
<feature type="compositionally biased region" description="Basic and acidic residues" evidence="2">
    <location>
        <begin position="560"/>
        <end position="588"/>
    </location>
</feature>
<dbReference type="GO" id="GO:0034967">
    <property type="term" value="C:Set3 complex"/>
    <property type="evidence" value="ECO:0007669"/>
    <property type="project" value="TreeGrafter"/>
</dbReference>
<keyword evidence="1" id="KW-0156">Chromatin regulator</keyword>
<feature type="compositionally biased region" description="Basic and acidic residues" evidence="2">
    <location>
        <begin position="715"/>
        <end position="730"/>
    </location>
</feature>
<dbReference type="PROSITE" id="PS50280">
    <property type="entry name" value="SET"/>
    <property type="match status" value="1"/>
</dbReference>
<feature type="domain" description="SET" evidence="3">
    <location>
        <begin position="122"/>
        <end position="425"/>
    </location>
</feature>
<dbReference type="InterPro" id="IPR046341">
    <property type="entry name" value="SET_dom_sf"/>
</dbReference>
<feature type="compositionally biased region" description="Basic and acidic residues" evidence="2">
    <location>
        <begin position="98"/>
        <end position="119"/>
    </location>
</feature>
<feature type="compositionally biased region" description="Polar residues" evidence="2">
    <location>
        <begin position="983"/>
        <end position="996"/>
    </location>
</feature>
<feature type="compositionally biased region" description="Polar residues" evidence="2">
    <location>
        <begin position="597"/>
        <end position="610"/>
    </location>
</feature>
<evidence type="ECO:0000256" key="2">
    <source>
        <dbReference type="SAM" id="MobiDB-lite"/>
    </source>
</evidence>
<dbReference type="GeneID" id="54282309"/>
<feature type="compositionally biased region" description="Basic residues" evidence="2">
    <location>
        <begin position="697"/>
        <end position="709"/>
    </location>
</feature>
<feature type="compositionally biased region" description="Low complexity" evidence="2">
    <location>
        <begin position="891"/>
        <end position="902"/>
    </location>
</feature>
<keyword evidence="5" id="KW-1185">Reference proteome</keyword>
<dbReference type="RefSeq" id="XP_033387720.1">
    <property type="nucleotide sequence ID" value="XM_033524912.1"/>
</dbReference>
<feature type="compositionally biased region" description="Low complexity" evidence="2">
    <location>
        <begin position="957"/>
        <end position="973"/>
    </location>
</feature>
<dbReference type="Proteomes" id="UP000799778">
    <property type="component" value="Unassembled WGS sequence"/>
</dbReference>
<evidence type="ECO:0000259" key="3">
    <source>
        <dbReference type="PROSITE" id="PS50280"/>
    </source>
</evidence>
<feature type="compositionally biased region" description="Low complexity" evidence="2">
    <location>
        <begin position="908"/>
        <end position="917"/>
    </location>
</feature>
<protein>
    <recommendedName>
        <fullName evidence="3">SET domain-containing protein</fullName>
    </recommendedName>
</protein>
<feature type="compositionally biased region" description="Pro residues" evidence="2">
    <location>
        <begin position="828"/>
        <end position="837"/>
    </location>
</feature>
<feature type="compositionally biased region" description="Basic residues" evidence="2">
    <location>
        <begin position="120"/>
        <end position="133"/>
    </location>
</feature>
<dbReference type="AlphaFoldDB" id="A0A6A5Y3C2"/>
<name>A0A6A5Y3C2_9PLEO</name>
<organism evidence="4 5">
    <name type="scientific">Aaosphaeria arxii CBS 175.79</name>
    <dbReference type="NCBI Taxonomy" id="1450172"/>
    <lineage>
        <taxon>Eukaryota</taxon>
        <taxon>Fungi</taxon>
        <taxon>Dikarya</taxon>
        <taxon>Ascomycota</taxon>
        <taxon>Pezizomycotina</taxon>
        <taxon>Dothideomycetes</taxon>
        <taxon>Pleosporomycetidae</taxon>
        <taxon>Pleosporales</taxon>
        <taxon>Pleosporales incertae sedis</taxon>
        <taxon>Aaosphaeria</taxon>
    </lineage>
</organism>
<gene>
    <name evidence="4" type="ORF">BU24DRAFT_386243</name>
</gene>
<dbReference type="OrthoDB" id="1928087at2759"/>
<feature type="region of interest" description="Disordered" evidence="2">
    <location>
        <begin position="477"/>
        <end position="996"/>
    </location>
</feature>
<accession>A0A6A5Y3C2</accession>
<dbReference type="Gene3D" id="2.170.270.10">
    <property type="entry name" value="SET domain"/>
    <property type="match status" value="1"/>
</dbReference>
<dbReference type="EMBL" id="ML978067">
    <property type="protein sequence ID" value="KAF2019381.1"/>
    <property type="molecule type" value="Genomic_DNA"/>
</dbReference>
<dbReference type="Gene3D" id="3.30.40.10">
    <property type="entry name" value="Zinc/RING finger domain, C3HC4 (zinc finger)"/>
    <property type="match status" value="1"/>
</dbReference>
<dbReference type="PANTHER" id="PTHR46462">
    <property type="entry name" value="UPSET, ISOFORM A"/>
    <property type="match status" value="1"/>
</dbReference>
<feature type="compositionally biased region" description="Polar residues" evidence="2">
    <location>
        <begin position="650"/>
        <end position="663"/>
    </location>
</feature>
<dbReference type="InterPro" id="IPR013083">
    <property type="entry name" value="Znf_RING/FYVE/PHD"/>
</dbReference>
<dbReference type="SUPFAM" id="SSF82199">
    <property type="entry name" value="SET domain"/>
    <property type="match status" value="1"/>
</dbReference>
<feature type="region of interest" description="Disordered" evidence="2">
    <location>
        <begin position="98"/>
        <end position="224"/>
    </location>
</feature>
<dbReference type="GO" id="GO:0070210">
    <property type="term" value="C:Rpd3L-Expanded complex"/>
    <property type="evidence" value="ECO:0007669"/>
    <property type="project" value="TreeGrafter"/>
</dbReference>
<proteinExistence type="predicted"/>
<evidence type="ECO:0000313" key="5">
    <source>
        <dbReference type="Proteomes" id="UP000799778"/>
    </source>
</evidence>
<dbReference type="InterPro" id="IPR001214">
    <property type="entry name" value="SET_dom"/>
</dbReference>
<feature type="compositionally biased region" description="Polar residues" evidence="2">
    <location>
        <begin position="179"/>
        <end position="188"/>
    </location>
</feature>
<feature type="compositionally biased region" description="Low complexity" evidence="2">
    <location>
        <begin position="838"/>
        <end position="855"/>
    </location>
</feature>
<dbReference type="PANTHER" id="PTHR46462:SF3">
    <property type="entry name" value="UPSET, ISOFORM A"/>
    <property type="match status" value="1"/>
</dbReference>
<reference evidence="4" key="1">
    <citation type="journal article" date="2020" name="Stud. Mycol.">
        <title>101 Dothideomycetes genomes: a test case for predicting lifestyles and emergence of pathogens.</title>
        <authorList>
            <person name="Haridas S."/>
            <person name="Albert R."/>
            <person name="Binder M."/>
            <person name="Bloem J."/>
            <person name="Labutti K."/>
            <person name="Salamov A."/>
            <person name="Andreopoulos B."/>
            <person name="Baker S."/>
            <person name="Barry K."/>
            <person name="Bills G."/>
            <person name="Bluhm B."/>
            <person name="Cannon C."/>
            <person name="Castanera R."/>
            <person name="Culley D."/>
            <person name="Daum C."/>
            <person name="Ezra D."/>
            <person name="Gonzalez J."/>
            <person name="Henrissat B."/>
            <person name="Kuo A."/>
            <person name="Liang C."/>
            <person name="Lipzen A."/>
            <person name="Lutzoni F."/>
            <person name="Magnuson J."/>
            <person name="Mondo S."/>
            <person name="Nolan M."/>
            <person name="Ohm R."/>
            <person name="Pangilinan J."/>
            <person name="Park H.-J."/>
            <person name="Ramirez L."/>
            <person name="Alfaro M."/>
            <person name="Sun H."/>
            <person name="Tritt A."/>
            <person name="Yoshinaga Y."/>
            <person name="Zwiers L.-H."/>
            <person name="Turgeon B."/>
            <person name="Goodwin S."/>
            <person name="Spatafora J."/>
            <person name="Crous P."/>
            <person name="Grigoriev I."/>
        </authorList>
    </citation>
    <scope>NUCLEOTIDE SEQUENCE</scope>
    <source>
        <strain evidence="4">CBS 175.79</strain>
    </source>
</reference>
<feature type="compositionally biased region" description="Polar residues" evidence="2">
    <location>
        <begin position="503"/>
        <end position="518"/>
    </location>
</feature>
<evidence type="ECO:0000313" key="4">
    <source>
        <dbReference type="EMBL" id="KAF2019381.1"/>
    </source>
</evidence>